<evidence type="ECO:0008006" key="3">
    <source>
        <dbReference type="Google" id="ProtNLM"/>
    </source>
</evidence>
<dbReference type="RefSeq" id="WP_208250278.1">
    <property type="nucleotide sequence ID" value="NZ_JAGEPF010000032.1"/>
</dbReference>
<reference evidence="1 2" key="1">
    <citation type="submission" date="2021-03" db="EMBL/GenBank/DDBJ databases">
        <title>Actinomadura violae sp. nov., isolated from lichen in Thailand.</title>
        <authorList>
            <person name="Kanchanasin P."/>
            <person name="Saeng-In P."/>
            <person name="Phongsopitanun W."/>
            <person name="Yuki M."/>
            <person name="Kudo T."/>
            <person name="Ohkuma M."/>
            <person name="Tanasupawat S."/>
        </authorList>
    </citation>
    <scope>NUCLEOTIDE SEQUENCE [LARGE SCALE GENOMIC DNA]</scope>
    <source>
        <strain evidence="1 2">LCR2-06</strain>
    </source>
</reference>
<keyword evidence="2" id="KW-1185">Reference proteome</keyword>
<dbReference type="EMBL" id="JAGEPF010000032">
    <property type="protein sequence ID" value="MBO2464043.1"/>
    <property type="molecule type" value="Genomic_DNA"/>
</dbReference>
<sequence length="95" mass="10487">MTTTEKPAGRIEEMTVRVPDYGPGLRARPLRVTTVTIRTRCPRCGGPRGKPSPALRGMRGQTHEVDIWTNPCGHVDLNADVLIEAGVHPPYEDRT</sequence>
<organism evidence="1 2">
    <name type="scientific">Actinomadura violacea</name>
    <dbReference type="NCBI Taxonomy" id="2819934"/>
    <lineage>
        <taxon>Bacteria</taxon>
        <taxon>Bacillati</taxon>
        <taxon>Actinomycetota</taxon>
        <taxon>Actinomycetes</taxon>
        <taxon>Streptosporangiales</taxon>
        <taxon>Thermomonosporaceae</taxon>
        <taxon>Actinomadura</taxon>
    </lineage>
</organism>
<name>A0ABS3S5M4_9ACTN</name>
<evidence type="ECO:0000313" key="1">
    <source>
        <dbReference type="EMBL" id="MBO2464043.1"/>
    </source>
</evidence>
<proteinExistence type="predicted"/>
<protein>
    <recommendedName>
        <fullName evidence="3">Transposase</fullName>
    </recommendedName>
</protein>
<gene>
    <name evidence="1" type="ORF">J4709_41385</name>
</gene>
<comment type="caution">
    <text evidence="1">The sequence shown here is derived from an EMBL/GenBank/DDBJ whole genome shotgun (WGS) entry which is preliminary data.</text>
</comment>
<accession>A0ABS3S5M4</accession>
<dbReference type="Proteomes" id="UP000680206">
    <property type="component" value="Unassembled WGS sequence"/>
</dbReference>
<evidence type="ECO:0000313" key="2">
    <source>
        <dbReference type="Proteomes" id="UP000680206"/>
    </source>
</evidence>